<sequence>MTQLKSFQVKSKLDALIVSYRETPELLFQIPITNGKNGAMPSNDYLQKAAIATRSQLHKHSKLIESIRLLMIEHDVILVEETASALEARREMRNWWKSLSLEEKTKLETFGNSIQFKSYLSKYRGGKQYKILSVLAHEYNQELLELGVLDKNYVPVKERASKQSSSRIKIAKEKREDWEYLESLPLDTVDDLITAAEYSGAYGQVKQLFSSMLSVSKSASNTSNYKIAHKHFVDYLTQSSVSPETPLSEILEEFILSRFRRDYILPLIDSNKMAPYSANTLMSCMRKTLKRAKKIKSLGFTSFHDIEGFDASRVTNMYKPYSLKEREQINGAIASDITSTKKMMEPYLKTGVGSYPLTSDYKIIPNKGTLDNARYLFENYLDCKPVFYEEPGSVYGKAFLRIVQSNQIGLHELYKNWGIIPIVDRALIAPFILRLAQITGMNSDSICALELDDFVSEHHITKKPCLTYWKERSGGEKAYYLDIFNAELQWLTLSQADSVRDVFDTVKKLTENIRKEASTSISKRLFLIRSSGKTVFGKVMAVDSLVSYFDRYASKHDLRNDDGESLQLNVARFRPTFVSELIDKDVSIREIQLMLGHKNLSTTMNYLDRLDFSRIARDKIKAALSKIQLSAIEPKPKKKVTRTHLRNENNIIFTTPLGGCANIFEPPEFIKNSSSYTKGQACSQYNKCLSCENVMLTVSHIPELFAMRRDYLLLAQNSKIMQTPYGMVLKENLSLLEDILTPSEDAFSKEELSVGEQRSLFVETNIIDSVGA</sequence>
<dbReference type="RefSeq" id="WP_102550882.1">
    <property type="nucleotide sequence ID" value="NZ_MCZF01000009.1"/>
</dbReference>
<evidence type="ECO:0000256" key="1">
    <source>
        <dbReference type="ARBA" id="ARBA00023172"/>
    </source>
</evidence>
<evidence type="ECO:0000259" key="2">
    <source>
        <dbReference type="PROSITE" id="PS51898"/>
    </source>
</evidence>
<protein>
    <recommendedName>
        <fullName evidence="2">Tyr recombinase domain-containing protein</fullName>
    </recommendedName>
</protein>
<dbReference type="InterPro" id="IPR002104">
    <property type="entry name" value="Integrase_catalytic"/>
</dbReference>
<dbReference type="SUPFAM" id="SSF56349">
    <property type="entry name" value="DNA breaking-rejoining enzymes"/>
    <property type="match status" value="1"/>
</dbReference>
<dbReference type="Pfam" id="PF00589">
    <property type="entry name" value="Phage_integrase"/>
    <property type="match status" value="1"/>
</dbReference>
<evidence type="ECO:0000313" key="3">
    <source>
        <dbReference type="EMBL" id="PMM66281.1"/>
    </source>
</evidence>
<name>A0A2N7K004_VIBSP</name>
<gene>
    <name evidence="3" type="ORF">BCT54_15940</name>
</gene>
<proteinExistence type="predicted"/>
<dbReference type="InterPro" id="IPR013762">
    <property type="entry name" value="Integrase-like_cat_sf"/>
</dbReference>
<dbReference type="GO" id="GO:0015074">
    <property type="term" value="P:DNA integration"/>
    <property type="evidence" value="ECO:0007669"/>
    <property type="project" value="InterPro"/>
</dbReference>
<feature type="domain" description="Tyr recombinase" evidence="2">
    <location>
        <begin position="403"/>
        <end position="620"/>
    </location>
</feature>
<evidence type="ECO:0000313" key="4">
    <source>
        <dbReference type="Proteomes" id="UP000235533"/>
    </source>
</evidence>
<comment type="caution">
    <text evidence="3">The sequence shown here is derived from an EMBL/GenBank/DDBJ whole genome shotgun (WGS) entry which is preliminary data.</text>
</comment>
<dbReference type="Gene3D" id="1.10.443.10">
    <property type="entry name" value="Intergrase catalytic core"/>
    <property type="match status" value="1"/>
</dbReference>
<dbReference type="EMBL" id="MCZF01000009">
    <property type="protein sequence ID" value="PMM66281.1"/>
    <property type="molecule type" value="Genomic_DNA"/>
</dbReference>
<keyword evidence="1" id="KW-0233">DNA recombination</keyword>
<dbReference type="CDD" id="cd00397">
    <property type="entry name" value="DNA_BRE_C"/>
    <property type="match status" value="1"/>
</dbReference>
<dbReference type="AlphaFoldDB" id="A0A2N7K004"/>
<organism evidence="3 4">
    <name type="scientific">Vibrio splendidus</name>
    <dbReference type="NCBI Taxonomy" id="29497"/>
    <lineage>
        <taxon>Bacteria</taxon>
        <taxon>Pseudomonadati</taxon>
        <taxon>Pseudomonadota</taxon>
        <taxon>Gammaproteobacteria</taxon>
        <taxon>Vibrionales</taxon>
        <taxon>Vibrionaceae</taxon>
        <taxon>Vibrio</taxon>
    </lineage>
</organism>
<dbReference type="GO" id="GO:0003677">
    <property type="term" value="F:DNA binding"/>
    <property type="evidence" value="ECO:0007669"/>
    <property type="project" value="InterPro"/>
</dbReference>
<reference evidence="4" key="1">
    <citation type="submission" date="2016-07" db="EMBL/GenBank/DDBJ databases">
        <title>Nontailed viruses are major unrecognized killers of bacteria in the ocean.</title>
        <authorList>
            <person name="Kauffman K."/>
            <person name="Hussain F."/>
            <person name="Yang J."/>
            <person name="Arevalo P."/>
            <person name="Brown J."/>
            <person name="Cutler M."/>
            <person name="Kelly L."/>
            <person name="Polz M.F."/>
        </authorList>
    </citation>
    <scope>NUCLEOTIDE SEQUENCE [LARGE SCALE GENOMIC DNA]</scope>
    <source>
        <strain evidence="4">10N.261.48.B5</strain>
    </source>
</reference>
<accession>A0A2N7K004</accession>
<dbReference type="Proteomes" id="UP000235533">
    <property type="component" value="Unassembled WGS sequence"/>
</dbReference>
<dbReference type="InterPro" id="IPR011010">
    <property type="entry name" value="DNA_brk_join_enz"/>
</dbReference>
<dbReference type="GO" id="GO:0006310">
    <property type="term" value="P:DNA recombination"/>
    <property type="evidence" value="ECO:0007669"/>
    <property type="project" value="UniProtKB-KW"/>
</dbReference>
<dbReference type="PROSITE" id="PS51898">
    <property type="entry name" value="TYR_RECOMBINASE"/>
    <property type="match status" value="1"/>
</dbReference>